<name>A0ACC0QGI5_9HYPO</name>
<proteinExistence type="predicted"/>
<evidence type="ECO:0000313" key="1">
    <source>
        <dbReference type="EMBL" id="KAI8654434.1"/>
    </source>
</evidence>
<sequence>MAYHPEYPICTICGIRLEEPLCYLEELAERSPGERDWKDDVVALSGPHWSPGESPSLDLADDAVHRFDAVATWHPSVGLVLLPDKRSVDTQSRYEPDKPNTLVPPASMQLFMGIHAACEEVANRVMRTSFNARVRSIGHLWMTLERRCARPMDRHPHMGFLPYLPESQSGQPRSFGTGRYFIPYSCIIRYGDEWDGWWEDDPIVIPDLTIQLLSNLKPVSWTTGPLSSKFMQQFKGRLMTLPQELKNQLVSLLQESPICLDCNYLMPQYLWKQAFLQIPFLSDLDTKLVLEKAGSEPSETEEWNWEKITRQVLSPAQPPSPISYASKKGYVWDYDKVGLRVPPGFTNRRRIWQIVEEMWPNDVGV</sequence>
<keyword evidence="2" id="KW-1185">Reference proteome</keyword>
<accession>A0ACC0QGI5</accession>
<evidence type="ECO:0000313" key="2">
    <source>
        <dbReference type="Proteomes" id="UP001065298"/>
    </source>
</evidence>
<dbReference type="EMBL" id="CM046512">
    <property type="protein sequence ID" value="KAI8654434.1"/>
    <property type="molecule type" value="Genomic_DNA"/>
</dbReference>
<reference evidence="1" key="1">
    <citation type="submission" date="2022-06" db="EMBL/GenBank/DDBJ databases">
        <title>Fusarium solani species complex genomes reveal bases of compartmentalisation and animal pathogenesis.</title>
        <authorList>
            <person name="Tsai I.J."/>
        </authorList>
    </citation>
    <scope>NUCLEOTIDE SEQUENCE</scope>
    <source>
        <strain evidence="1">Fu6.1</strain>
    </source>
</reference>
<protein>
    <submittedName>
        <fullName evidence="1">Uncharacterized protein</fullName>
    </submittedName>
</protein>
<dbReference type="Proteomes" id="UP001065298">
    <property type="component" value="Chromosome 10"/>
</dbReference>
<organism evidence="1 2">
    <name type="scientific">Fusarium keratoplasticum</name>
    <dbReference type="NCBI Taxonomy" id="1328300"/>
    <lineage>
        <taxon>Eukaryota</taxon>
        <taxon>Fungi</taxon>
        <taxon>Dikarya</taxon>
        <taxon>Ascomycota</taxon>
        <taxon>Pezizomycotina</taxon>
        <taxon>Sordariomycetes</taxon>
        <taxon>Hypocreomycetidae</taxon>
        <taxon>Hypocreales</taxon>
        <taxon>Nectriaceae</taxon>
        <taxon>Fusarium</taxon>
        <taxon>Fusarium solani species complex</taxon>
    </lineage>
</organism>
<comment type="caution">
    <text evidence="1">The sequence shown here is derived from an EMBL/GenBank/DDBJ whole genome shotgun (WGS) entry which is preliminary data.</text>
</comment>
<gene>
    <name evidence="1" type="ORF">NCS57_01188600</name>
</gene>